<sequence>MEDFPITEAQILGLFLESVFWGIYLITFFLCLRSLLFTPNYELKRFSEINWPMLVVTLLMCVLATLDVAVGLLHNIQAFVLYNGPGGPTQEFSNISDWINVVKGFDIILQTILGDGMLIFRCWVVYGKSWLVVAFSLLLYLGSGVCGAMILRIEGTLRLHVLITGASSIKPLILSFWVLTIVQNILTSALLIFRIWRVDQQNTQFVYGGTGSSDKKRQSQLRRVIRVILESGLLYTTMAFLSFVTFAVNSNSTYGVSDVHVQMVGITFNLIIFRADRRAVEEQTMMKGATATLHLQVLQGPTSSGTMMSGELSEGDGYGPSYGKA</sequence>
<dbReference type="EMBL" id="JARJCM010000035">
    <property type="protein sequence ID" value="KAJ7037807.1"/>
    <property type="molecule type" value="Genomic_DNA"/>
</dbReference>
<feature type="transmembrane region" description="Helical" evidence="2">
    <location>
        <begin position="107"/>
        <end position="124"/>
    </location>
</feature>
<evidence type="ECO:0000256" key="2">
    <source>
        <dbReference type="SAM" id="Phobius"/>
    </source>
</evidence>
<dbReference type="AlphaFoldDB" id="A0AAD6X5W8"/>
<proteinExistence type="predicted"/>
<evidence type="ECO:0000313" key="3">
    <source>
        <dbReference type="EMBL" id="KAJ7037807.1"/>
    </source>
</evidence>
<protein>
    <submittedName>
        <fullName evidence="3">Uncharacterized protein</fullName>
    </submittedName>
</protein>
<feature type="compositionally biased region" description="Gly residues" evidence="1">
    <location>
        <begin position="316"/>
        <end position="325"/>
    </location>
</feature>
<keyword evidence="2" id="KW-0472">Membrane</keyword>
<gene>
    <name evidence="3" type="ORF">C8F04DRAFT_1329070</name>
</gene>
<keyword evidence="2" id="KW-0812">Transmembrane</keyword>
<feature type="transmembrane region" description="Helical" evidence="2">
    <location>
        <begin position="131"/>
        <end position="153"/>
    </location>
</feature>
<organism evidence="3 4">
    <name type="scientific">Mycena alexandri</name>
    <dbReference type="NCBI Taxonomy" id="1745969"/>
    <lineage>
        <taxon>Eukaryota</taxon>
        <taxon>Fungi</taxon>
        <taxon>Dikarya</taxon>
        <taxon>Basidiomycota</taxon>
        <taxon>Agaricomycotina</taxon>
        <taxon>Agaricomycetes</taxon>
        <taxon>Agaricomycetidae</taxon>
        <taxon>Agaricales</taxon>
        <taxon>Marasmiineae</taxon>
        <taxon>Mycenaceae</taxon>
        <taxon>Mycena</taxon>
    </lineage>
</organism>
<feature type="transmembrane region" description="Helical" evidence="2">
    <location>
        <begin position="53"/>
        <end position="73"/>
    </location>
</feature>
<comment type="caution">
    <text evidence="3">The sequence shown here is derived from an EMBL/GenBank/DDBJ whole genome shotgun (WGS) entry which is preliminary data.</text>
</comment>
<evidence type="ECO:0000313" key="4">
    <source>
        <dbReference type="Proteomes" id="UP001218188"/>
    </source>
</evidence>
<accession>A0AAD6X5W8</accession>
<feature type="transmembrane region" description="Helical" evidence="2">
    <location>
        <begin position="173"/>
        <end position="193"/>
    </location>
</feature>
<keyword evidence="4" id="KW-1185">Reference proteome</keyword>
<feature type="transmembrane region" description="Helical" evidence="2">
    <location>
        <begin position="224"/>
        <end position="247"/>
    </location>
</feature>
<feature type="transmembrane region" description="Helical" evidence="2">
    <location>
        <begin position="12"/>
        <end position="32"/>
    </location>
</feature>
<feature type="region of interest" description="Disordered" evidence="1">
    <location>
        <begin position="302"/>
        <end position="325"/>
    </location>
</feature>
<feature type="transmembrane region" description="Helical" evidence="2">
    <location>
        <begin position="259"/>
        <end position="276"/>
    </location>
</feature>
<dbReference type="Proteomes" id="UP001218188">
    <property type="component" value="Unassembled WGS sequence"/>
</dbReference>
<evidence type="ECO:0000256" key="1">
    <source>
        <dbReference type="SAM" id="MobiDB-lite"/>
    </source>
</evidence>
<keyword evidence="2" id="KW-1133">Transmembrane helix</keyword>
<name>A0AAD6X5W8_9AGAR</name>
<reference evidence="3" key="1">
    <citation type="submission" date="2023-03" db="EMBL/GenBank/DDBJ databases">
        <title>Massive genome expansion in bonnet fungi (Mycena s.s.) driven by repeated elements and novel gene families across ecological guilds.</title>
        <authorList>
            <consortium name="Lawrence Berkeley National Laboratory"/>
            <person name="Harder C.B."/>
            <person name="Miyauchi S."/>
            <person name="Viragh M."/>
            <person name="Kuo A."/>
            <person name="Thoen E."/>
            <person name="Andreopoulos B."/>
            <person name="Lu D."/>
            <person name="Skrede I."/>
            <person name="Drula E."/>
            <person name="Henrissat B."/>
            <person name="Morin E."/>
            <person name="Kohler A."/>
            <person name="Barry K."/>
            <person name="LaButti K."/>
            <person name="Morin E."/>
            <person name="Salamov A."/>
            <person name="Lipzen A."/>
            <person name="Mereny Z."/>
            <person name="Hegedus B."/>
            <person name="Baldrian P."/>
            <person name="Stursova M."/>
            <person name="Weitz H."/>
            <person name="Taylor A."/>
            <person name="Grigoriev I.V."/>
            <person name="Nagy L.G."/>
            <person name="Martin F."/>
            <person name="Kauserud H."/>
        </authorList>
    </citation>
    <scope>NUCLEOTIDE SEQUENCE</scope>
    <source>
        <strain evidence="3">CBHHK200</strain>
    </source>
</reference>